<evidence type="ECO:0000313" key="4">
    <source>
        <dbReference type="Proteomes" id="UP000504621"/>
    </source>
</evidence>
<evidence type="ECO:0000313" key="5">
    <source>
        <dbReference type="RefSeq" id="XP_021279444.1"/>
    </source>
</evidence>
<accession>A0A6J0ZYN1</accession>
<feature type="domain" description="GAG-pre-integrase" evidence="3">
    <location>
        <begin position="175"/>
        <end position="228"/>
    </location>
</feature>
<reference evidence="5" key="1">
    <citation type="submission" date="2025-08" db="UniProtKB">
        <authorList>
            <consortium name="RefSeq"/>
        </authorList>
    </citation>
    <scope>IDENTIFICATION</scope>
    <source>
        <tissue evidence="5">Leaf</tissue>
    </source>
</reference>
<gene>
    <name evidence="5" type="primary">LOC110413046</name>
</gene>
<dbReference type="CDD" id="cd09272">
    <property type="entry name" value="RNase_HI_RT_Ty1"/>
    <property type="match status" value="1"/>
</dbReference>
<dbReference type="RefSeq" id="XP_021279444.1">
    <property type="nucleotide sequence ID" value="XM_021423769.1"/>
</dbReference>
<name>A0A6J0ZYN1_9ROSI</name>
<feature type="domain" description="Reverse transcriptase Ty1/copia-type" evidence="2">
    <location>
        <begin position="306"/>
        <end position="356"/>
    </location>
</feature>
<evidence type="ECO:0000256" key="1">
    <source>
        <dbReference type="SAM" id="Coils"/>
    </source>
</evidence>
<dbReference type="GeneID" id="110413046"/>
<dbReference type="InterPro" id="IPR013103">
    <property type="entry name" value="RVT_2"/>
</dbReference>
<keyword evidence="1" id="KW-0175">Coiled coil</keyword>
<dbReference type="PANTHER" id="PTHR11439:SF503">
    <property type="entry name" value="CYSTEINE-RICH RLK (RECEPTOR-LIKE PROTEIN KINASE) 8"/>
    <property type="match status" value="1"/>
</dbReference>
<dbReference type="Pfam" id="PF07727">
    <property type="entry name" value="RVT_2"/>
    <property type="match status" value="1"/>
</dbReference>
<keyword evidence="4" id="KW-1185">Reference proteome</keyword>
<dbReference type="OrthoDB" id="1733202at2759"/>
<dbReference type="PANTHER" id="PTHR11439">
    <property type="entry name" value="GAG-POL-RELATED RETROTRANSPOSON"/>
    <property type="match status" value="1"/>
</dbReference>
<proteinExistence type="predicted"/>
<protein>
    <submittedName>
        <fullName evidence="5">Uncharacterized protein LOC110413046</fullName>
    </submittedName>
</protein>
<evidence type="ECO:0000259" key="3">
    <source>
        <dbReference type="Pfam" id="PF13976"/>
    </source>
</evidence>
<sequence>MGCETAKQAWNKLEEEFLGYARNKQIRLQNLRRQYELLRMKESQMVQEFIDAVMKVVNQIRLLGETLSDAKVVEKVLISLPERVKIGNGMYLNAVGRGTVGRQTPSGQRYVDDVLLVPDIAQNLLSVGQMMEKHYTLMFKDSFCTIYDPSGDLLMNVPIRNRCSHVNLNDTPMKISSSNIDISSLWHKRFGHCSYNYLNQLYSLKLVERLPKLSISSSVCSVCKSGKQTKACNTAVYLLNKLRTKALSRTTPYEAWYNSKPLVDHFKVFGSLCYHEVPKPYKTKLDSRSETPIFIGYSEQFKRLEKQHVIGVKWIFRKKLNSDGTLNKCKARLAAKGYSQLPGVDFLHTFTPVARLHKALYGLKQALRTQNSKIDVYLQSLGFEKSSNEATLYYFTQKAKLNCKSISTSLVDNEKLTANDGCKLKDATCYRSLIGSLLYLCSTRPELMYSVSLLSRFMREPSDIHFDAAKRILRYLNGSIHHGLFFGRLNEINLFGYSDNDWAGSADDSKSTYGYIFSLGNGTISWNSHKQAVTAQSSAEAEYIAADATTNQAI</sequence>
<feature type="coiled-coil region" evidence="1">
    <location>
        <begin position="21"/>
        <end position="48"/>
    </location>
</feature>
<dbReference type="AlphaFoldDB" id="A0A6J0ZYN1"/>
<evidence type="ECO:0000259" key="2">
    <source>
        <dbReference type="Pfam" id="PF07727"/>
    </source>
</evidence>
<dbReference type="InterPro" id="IPR025724">
    <property type="entry name" value="GAG-pre-integrase_dom"/>
</dbReference>
<dbReference type="Pfam" id="PF13976">
    <property type="entry name" value="gag_pre-integrs"/>
    <property type="match status" value="1"/>
</dbReference>
<organism evidence="4 5">
    <name type="scientific">Herrania umbratica</name>
    <dbReference type="NCBI Taxonomy" id="108875"/>
    <lineage>
        <taxon>Eukaryota</taxon>
        <taxon>Viridiplantae</taxon>
        <taxon>Streptophyta</taxon>
        <taxon>Embryophyta</taxon>
        <taxon>Tracheophyta</taxon>
        <taxon>Spermatophyta</taxon>
        <taxon>Magnoliopsida</taxon>
        <taxon>eudicotyledons</taxon>
        <taxon>Gunneridae</taxon>
        <taxon>Pentapetalae</taxon>
        <taxon>rosids</taxon>
        <taxon>malvids</taxon>
        <taxon>Malvales</taxon>
        <taxon>Malvaceae</taxon>
        <taxon>Byttnerioideae</taxon>
        <taxon>Herrania</taxon>
    </lineage>
</organism>
<dbReference type="Pfam" id="PF14223">
    <property type="entry name" value="Retrotran_gag_2"/>
    <property type="match status" value="1"/>
</dbReference>
<dbReference type="Proteomes" id="UP000504621">
    <property type="component" value="Unplaced"/>
</dbReference>